<feature type="active site" evidence="5">
    <location>
        <position position="18"/>
    </location>
</feature>
<keyword evidence="5 6" id="KW-0378">Hydrolase</keyword>
<feature type="active site" evidence="5">
    <location>
        <position position="36"/>
    </location>
</feature>
<reference evidence="9" key="1">
    <citation type="journal article" date="2021" name="PeerJ">
        <title>Extensive microbial diversity within the chicken gut microbiome revealed by metagenomics and culture.</title>
        <authorList>
            <person name="Gilroy R."/>
            <person name="Ravi A."/>
            <person name="Getino M."/>
            <person name="Pursley I."/>
            <person name="Horton D.L."/>
            <person name="Alikhan N.F."/>
            <person name="Baker D."/>
            <person name="Gharbi K."/>
            <person name="Hall N."/>
            <person name="Watson M."/>
            <person name="Adriaenssens E.M."/>
            <person name="Foster-Nyarko E."/>
            <person name="Jarju S."/>
            <person name="Secka A."/>
            <person name="Antonio M."/>
            <person name="Oren A."/>
            <person name="Chaudhuri R.R."/>
            <person name="La Ragione R."/>
            <person name="Hildebrand F."/>
            <person name="Pallen M.J."/>
        </authorList>
    </citation>
    <scope>NUCLEOTIDE SEQUENCE</scope>
    <source>
        <strain evidence="9">CHK188-5543</strain>
    </source>
</reference>
<comment type="similarity">
    <text evidence="1 7">Belongs to the acylphosphatase family.</text>
</comment>
<dbReference type="PROSITE" id="PS00150">
    <property type="entry name" value="ACYLPHOSPHATASE_1"/>
    <property type="match status" value="1"/>
</dbReference>
<comment type="catalytic activity">
    <reaction evidence="4 5 6">
        <text>an acyl phosphate + H2O = a carboxylate + phosphate + H(+)</text>
        <dbReference type="Rhea" id="RHEA:14965"/>
        <dbReference type="ChEBI" id="CHEBI:15377"/>
        <dbReference type="ChEBI" id="CHEBI:15378"/>
        <dbReference type="ChEBI" id="CHEBI:29067"/>
        <dbReference type="ChEBI" id="CHEBI:43474"/>
        <dbReference type="ChEBI" id="CHEBI:59918"/>
        <dbReference type="EC" id="3.6.1.7"/>
    </reaction>
</comment>
<evidence type="ECO:0000256" key="1">
    <source>
        <dbReference type="ARBA" id="ARBA00005614"/>
    </source>
</evidence>
<dbReference type="Proteomes" id="UP000886800">
    <property type="component" value="Unassembled WGS sequence"/>
</dbReference>
<dbReference type="InterPro" id="IPR017968">
    <property type="entry name" value="Acylphosphatase_CS"/>
</dbReference>
<evidence type="ECO:0000256" key="6">
    <source>
        <dbReference type="RuleBase" id="RU000553"/>
    </source>
</evidence>
<dbReference type="InterPro" id="IPR020456">
    <property type="entry name" value="Acylphosphatase"/>
</dbReference>
<evidence type="ECO:0000313" key="9">
    <source>
        <dbReference type="EMBL" id="HIX65679.1"/>
    </source>
</evidence>
<dbReference type="PROSITE" id="PS51160">
    <property type="entry name" value="ACYLPHOSPHATASE_3"/>
    <property type="match status" value="1"/>
</dbReference>
<dbReference type="EMBL" id="DXES01000121">
    <property type="protein sequence ID" value="HIX65679.1"/>
    <property type="molecule type" value="Genomic_DNA"/>
</dbReference>
<evidence type="ECO:0000256" key="3">
    <source>
        <dbReference type="ARBA" id="ARBA00015991"/>
    </source>
</evidence>
<dbReference type="PANTHER" id="PTHR47268">
    <property type="entry name" value="ACYLPHOSPHATASE"/>
    <property type="match status" value="1"/>
</dbReference>
<reference evidence="9" key="2">
    <citation type="submission" date="2021-04" db="EMBL/GenBank/DDBJ databases">
        <authorList>
            <person name="Gilroy R."/>
        </authorList>
    </citation>
    <scope>NUCLEOTIDE SEQUENCE</scope>
    <source>
        <strain evidence="9">CHK188-5543</strain>
    </source>
</reference>
<evidence type="ECO:0000256" key="5">
    <source>
        <dbReference type="PROSITE-ProRule" id="PRU00520"/>
    </source>
</evidence>
<dbReference type="GO" id="GO:0003998">
    <property type="term" value="F:acylphosphatase activity"/>
    <property type="evidence" value="ECO:0007669"/>
    <property type="project" value="UniProtKB-EC"/>
</dbReference>
<protein>
    <recommendedName>
        <fullName evidence="3 5">Acylphosphatase</fullName>
        <ecNumber evidence="2 5">3.6.1.7</ecNumber>
    </recommendedName>
</protein>
<comment type="caution">
    <text evidence="9">The sequence shown here is derived from an EMBL/GenBank/DDBJ whole genome shotgun (WGS) entry which is preliminary data.</text>
</comment>
<dbReference type="PROSITE" id="PS00151">
    <property type="entry name" value="ACYLPHOSPHATASE_2"/>
    <property type="match status" value="1"/>
</dbReference>
<feature type="domain" description="Acylphosphatase-like" evidence="8">
    <location>
        <begin position="3"/>
        <end position="89"/>
    </location>
</feature>
<dbReference type="AlphaFoldDB" id="A0A9D1WR34"/>
<dbReference type="PANTHER" id="PTHR47268:SF4">
    <property type="entry name" value="ACYLPHOSPHATASE"/>
    <property type="match status" value="1"/>
</dbReference>
<evidence type="ECO:0000256" key="2">
    <source>
        <dbReference type="ARBA" id="ARBA00012150"/>
    </source>
</evidence>
<evidence type="ECO:0000256" key="4">
    <source>
        <dbReference type="ARBA" id="ARBA00047645"/>
    </source>
</evidence>
<evidence type="ECO:0000313" key="10">
    <source>
        <dbReference type="Proteomes" id="UP000886800"/>
    </source>
</evidence>
<organism evidence="9 10">
    <name type="scientific">Candidatus Anaerotruncus excrementipullorum</name>
    <dbReference type="NCBI Taxonomy" id="2838465"/>
    <lineage>
        <taxon>Bacteria</taxon>
        <taxon>Bacillati</taxon>
        <taxon>Bacillota</taxon>
        <taxon>Clostridia</taxon>
        <taxon>Eubacteriales</taxon>
        <taxon>Oscillospiraceae</taxon>
        <taxon>Anaerotruncus</taxon>
    </lineage>
</organism>
<dbReference type="SUPFAM" id="SSF54975">
    <property type="entry name" value="Acylphosphatase/BLUF domain-like"/>
    <property type="match status" value="1"/>
</dbReference>
<dbReference type="InterPro" id="IPR001792">
    <property type="entry name" value="Acylphosphatase-like_dom"/>
</dbReference>
<dbReference type="Pfam" id="PF00708">
    <property type="entry name" value="Acylphosphatase"/>
    <property type="match status" value="1"/>
</dbReference>
<dbReference type="Gene3D" id="3.30.70.100">
    <property type="match status" value="1"/>
</dbReference>
<dbReference type="PRINTS" id="PR00112">
    <property type="entry name" value="ACYLPHPHTASE"/>
</dbReference>
<gene>
    <name evidence="9" type="ORF">H9736_05460</name>
</gene>
<name>A0A9D1WR34_9FIRM</name>
<evidence type="ECO:0000259" key="8">
    <source>
        <dbReference type="PROSITE" id="PS51160"/>
    </source>
</evidence>
<proteinExistence type="inferred from homology"/>
<dbReference type="InterPro" id="IPR036046">
    <property type="entry name" value="Acylphosphatase-like_dom_sf"/>
</dbReference>
<dbReference type="EC" id="3.6.1.7" evidence="2 5"/>
<evidence type="ECO:0000256" key="7">
    <source>
        <dbReference type="RuleBase" id="RU004168"/>
    </source>
</evidence>
<accession>A0A9D1WR34</accession>
<sequence>MVRYRLLVAGMVQGVGFRYYVNYTARLLQLTGWVRNLEDGEVEIEVQGPAGEVDQFLAAVRQGNRYAQVDEVRVKRLEPVLEHGFEVVG</sequence>